<dbReference type="Pfam" id="PF00560">
    <property type="entry name" value="LRR_1"/>
    <property type="match status" value="1"/>
</dbReference>
<gene>
    <name evidence="4" type="ORF">BJ554DRAFT_7021</name>
</gene>
<evidence type="ECO:0000313" key="4">
    <source>
        <dbReference type="EMBL" id="KAG5460881.1"/>
    </source>
</evidence>
<evidence type="ECO:0000256" key="2">
    <source>
        <dbReference type="ARBA" id="ARBA00022737"/>
    </source>
</evidence>
<dbReference type="PANTHER" id="PTHR46652:SF3">
    <property type="entry name" value="LEUCINE-RICH REPEAT-CONTAINING PROTEIN 9"/>
    <property type="match status" value="1"/>
</dbReference>
<dbReference type="PANTHER" id="PTHR46652">
    <property type="entry name" value="LEUCINE-RICH REPEAT AND IQ DOMAIN-CONTAINING PROTEIN 1-RELATED"/>
    <property type="match status" value="1"/>
</dbReference>
<name>A0A8H8DJR8_9FUNG</name>
<dbReference type="Gene3D" id="3.80.10.10">
    <property type="entry name" value="Ribonuclease Inhibitor"/>
    <property type="match status" value="2"/>
</dbReference>
<dbReference type="EMBL" id="JAEFCI010004548">
    <property type="protein sequence ID" value="KAG5460881.1"/>
    <property type="molecule type" value="Genomic_DNA"/>
</dbReference>
<sequence length="260" mass="27610">MTNLCLDYGRAKAASGAPAAAVAAPSSSRAKCNGGTPAEDEPLHPPPLRPKQKGGSPAAPSVLRFRGEGISAISADLAPLAGSLRRLELPYNDLSSGKPLAGLAALPGLTYLDLSGNRLRDLAGVQVCENLTGEQPAWRLSAPWPQSRTEVVWDVPILPLPPPRSLLPSFHPFHAVPTTTADRAGFRPVLNVSHNKIKDISHHVLSCKKLKALVANDNEIASAELVSKLSELSTIGQFLLPPFPPPERARLAVLIIRRSV</sequence>
<comment type="caution">
    <text evidence="4">The sequence shown here is derived from an EMBL/GenBank/DDBJ whole genome shotgun (WGS) entry which is preliminary data.</text>
</comment>
<accession>A0A8H8DJR8</accession>
<organism evidence="4 5">
    <name type="scientific">Olpidium bornovanus</name>
    <dbReference type="NCBI Taxonomy" id="278681"/>
    <lineage>
        <taxon>Eukaryota</taxon>
        <taxon>Fungi</taxon>
        <taxon>Fungi incertae sedis</taxon>
        <taxon>Olpidiomycota</taxon>
        <taxon>Olpidiomycotina</taxon>
        <taxon>Olpidiomycetes</taxon>
        <taxon>Olpidiales</taxon>
        <taxon>Olpidiaceae</taxon>
        <taxon>Olpidium</taxon>
    </lineage>
</organism>
<dbReference type="PROSITE" id="PS51450">
    <property type="entry name" value="LRR"/>
    <property type="match status" value="1"/>
</dbReference>
<evidence type="ECO:0000313" key="5">
    <source>
        <dbReference type="Proteomes" id="UP000673691"/>
    </source>
</evidence>
<keyword evidence="2" id="KW-0677">Repeat</keyword>
<dbReference type="InterPro" id="IPR050836">
    <property type="entry name" value="SDS22/Internalin_LRR"/>
</dbReference>
<evidence type="ECO:0000256" key="3">
    <source>
        <dbReference type="SAM" id="MobiDB-lite"/>
    </source>
</evidence>
<keyword evidence="5" id="KW-1185">Reference proteome</keyword>
<protein>
    <submittedName>
        <fullName evidence="4">Uncharacterized protein</fullName>
    </submittedName>
</protein>
<feature type="region of interest" description="Disordered" evidence="3">
    <location>
        <begin position="24"/>
        <end position="61"/>
    </location>
</feature>
<proteinExistence type="predicted"/>
<dbReference type="InterPro" id="IPR032675">
    <property type="entry name" value="LRR_dom_sf"/>
</dbReference>
<evidence type="ECO:0000256" key="1">
    <source>
        <dbReference type="ARBA" id="ARBA00022614"/>
    </source>
</evidence>
<reference evidence="4 5" key="1">
    <citation type="journal article" name="Sci. Rep.">
        <title>Genome-scale phylogenetic analyses confirm Olpidium as the closest living zoosporic fungus to the non-flagellated, terrestrial fungi.</title>
        <authorList>
            <person name="Chang Y."/>
            <person name="Rochon D."/>
            <person name="Sekimoto S."/>
            <person name="Wang Y."/>
            <person name="Chovatia M."/>
            <person name="Sandor L."/>
            <person name="Salamov A."/>
            <person name="Grigoriev I.V."/>
            <person name="Stajich J.E."/>
            <person name="Spatafora J.W."/>
        </authorList>
    </citation>
    <scope>NUCLEOTIDE SEQUENCE [LARGE SCALE GENOMIC DNA]</scope>
    <source>
        <strain evidence="4">S191</strain>
    </source>
</reference>
<dbReference type="AlphaFoldDB" id="A0A8H8DJR8"/>
<keyword evidence="1" id="KW-0433">Leucine-rich repeat</keyword>
<dbReference type="OrthoDB" id="2136939at2759"/>
<dbReference type="Proteomes" id="UP000673691">
    <property type="component" value="Unassembled WGS sequence"/>
</dbReference>
<dbReference type="SUPFAM" id="SSF52058">
    <property type="entry name" value="L domain-like"/>
    <property type="match status" value="1"/>
</dbReference>
<dbReference type="InterPro" id="IPR001611">
    <property type="entry name" value="Leu-rich_rpt"/>
</dbReference>